<name>A0A0L6UBG6_9BASI</name>
<dbReference type="GO" id="GO:0004534">
    <property type="term" value="F:5'-3' RNA exonuclease activity"/>
    <property type="evidence" value="ECO:0007669"/>
    <property type="project" value="TreeGrafter"/>
</dbReference>
<feature type="non-terminal residue" evidence="4">
    <location>
        <position position="1"/>
    </location>
</feature>
<dbReference type="Pfam" id="PF18332">
    <property type="entry name" value="XRN1_D1"/>
    <property type="match status" value="1"/>
</dbReference>
<dbReference type="EMBL" id="LAVV01013184">
    <property type="protein sequence ID" value="KNZ45884.1"/>
    <property type="molecule type" value="Genomic_DNA"/>
</dbReference>
<dbReference type="GO" id="GO:0000956">
    <property type="term" value="P:nuclear-transcribed mRNA catabolic process"/>
    <property type="evidence" value="ECO:0007669"/>
    <property type="project" value="TreeGrafter"/>
</dbReference>
<keyword evidence="1" id="KW-0812">Transmembrane</keyword>
<evidence type="ECO:0000313" key="4">
    <source>
        <dbReference type="EMBL" id="KNZ45884.1"/>
    </source>
</evidence>
<comment type="caution">
    <text evidence="4">The sequence shown here is derived from an EMBL/GenBank/DDBJ whole genome shotgun (WGS) entry which is preliminary data.</text>
</comment>
<protein>
    <recommendedName>
        <fullName evidence="6">Xrn1 helical domain-containing protein</fullName>
    </recommendedName>
</protein>
<feature type="domain" description="5'-3' exoribonuclease 1 D1" evidence="3">
    <location>
        <begin position="145"/>
        <end position="190"/>
    </location>
</feature>
<keyword evidence="5" id="KW-1185">Reference proteome</keyword>
<accession>A0A0L6UBG6</accession>
<feature type="transmembrane region" description="Helical" evidence="1">
    <location>
        <begin position="20"/>
        <end position="41"/>
    </location>
</feature>
<sequence>VWNFYYDGFTSWSWFYPYFYSPMISGSTSSPSILSLNFFFLGPLKCRNSFQLNPFFCIEGLMIGLESPIFDLYPLCDSKMDLDGKNLHWEAIFKIPFTYQERILESMKVQLGKFNPSIWEHKLLDEEQMMVYNLPAMKGLRLIKGLCKGFLLGKDSIYGFPTLHNLPRTGTLWFHKIKLNPSKSKAETII</sequence>
<dbReference type="Proteomes" id="UP000037035">
    <property type="component" value="Unassembled WGS sequence"/>
</dbReference>
<dbReference type="AlphaFoldDB" id="A0A0L6UBG6"/>
<dbReference type="OrthoDB" id="3234873at2759"/>
<gene>
    <name evidence="4" type="ORF">VP01_7720g1</name>
</gene>
<evidence type="ECO:0000256" key="1">
    <source>
        <dbReference type="SAM" id="Phobius"/>
    </source>
</evidence>
<dbReference type="InterPro" id="IPR027073">
    <property type="entry name" value="5_3_exoribonuclease"/>
</dbReference>
<dbReference type="GO" id="GO:0005634">
    <property type="term" value="C:nucleus"/>
    <property type="evidence" value="ECO:0007669"/>
    <property type="project" value="TreeGrafter"/>
</dbReference>
<organism evidence="4 5">
    <name type="scientific">Puccinia sorghi</name>
    <dbReference type="NCBI Taxonomy" id="27349"/>
    <lineage>
        <taxon>Eukaryota</taxon>
        <taxon>Fungi</taxon>
        <taxon>Dikarya</taxon>
        <taxon>Basidiomycota</taxon>
        <taxon>Pucciniomycotina</taxon>
        <taxon>Pucciniomycetes</taxon>
        <taxon>Pucciniales</taxon>
        <taxon>Pucciniaceae</taxon>
        <taxon>Puccinia</taxon>
    </lineage>
</organism>
<dbReference type="Gene3D" id="1.25.40.1050">
    <property type="match status" value="1"/>
</dbReference>
<dbReference type="InterPro" id="IPR040992">
    <property type="entry name" value="XRN1_D1"/>
</dbReference>
<dbReference type="PANTHER" id="PTHR12341">
    <property type="entry name" value="5'-&gt;3' EXORIBONUCLEASE"/>
    <property type="match status" value="1"/>
</dbReference>
<reference evidence="4 5" key="1">
    <citation type="submission" date="2015-08" db="EMBL/GenBank/DDBJ databases">
        <title>Next Generation Sequencing and Analysis of the Genome of Puccinia sorghi L Schw, the Causal Agent of Maize Common Rust.</title>
        <authorList>
            <person name="Rochi L."/>
            <person name="Burguener G."/>
            <person name="Darino M."/>
            <person name="Turjanski A."/>
            <person name="Kreff E."/>
            <person name="Dieguez M.J."/>
            <person name="Sacco F."/>
        </authorList>
    </citation>
    <scope>NUCLEOTIDE SEQUENCE [LARGE SCALE GENOMIC DNA]</scope>
    <source>
        <strain evidence="4 5">RO10H11247</strain>
    </source>
</reference>
<dbReference type="PANTHER" id="PTHR12341:SF7">
    <property type="entry name" value="5'-3' EXORIBONUCLEASE 1"/>
    <property type="match status" value="1"/>
</dbReference>
<dbReference type="STRING" id="27349.A0A0L6UBG6"/>
<evidence type="ECO:0000313" key="5">
    <source>
        <dbReference type="Proteomes" id="UP000037035"/>
    </source>
</evidence>
<dbReference type="InterPro" id="IPR041412">
    <property type="entry name" value="Xrn1_helical"/>
</dbReference>
<dbReference type="VEuPathDB" id="FungiDB:VP01_7720g1"/>
<keyword evidence="1" id="KW-1133">Transmembrane helix</keyword>
<keyword evidence="1" id="KW-0472">Membrane</keyword>
<evidence type="ECO:0000259" key="2">
    <source>
        <dbReference type="Pfam" id="PF17846"/>
    </source>
</evidence>
<dbReference type="GO" id="GO:0003723">
    <property type="term" value="F:RNA binding"/>
    <property type="evidence" value="ECO:0007669"/>
    <property type="project" value="TreeGrafter"/>
</dbReference>
<proteinExistence type="predicted"/>
<dbReference type="Pfam" id="PF17846">
    <property type="entry name" value="XRN_M"/>
    <property type="match status" value="1"/>
</dbReference>
<dbReference type="GO" id="GO:0016075">
    <property type="term" value="P:rRNA catabolic process"/>
    <property type="evidence" value="ECO:0007669"/>
    <property type="project" value="TreeGrafter"/>
</dbReference>
<feature type="domain" description="Xrn1 helical" evidence="2">
    <location>
        <begin position="1"/>
        <end position="109"/>
    </location>
</feature>
<evidence type="ECO:0008006" key="6">
    <source>
        <dbReference type="Google" id="ProtNLM"/>
    </source>
</evidence>
<evidence type="ECO:0000259" key="3">
    <source>
        <dbReference type="Pfam" id="PF18332"/>
    </source>
</evidence>
<feature type="non-terminal residue" evidence="4">
    <location>
        <position position="190"/>
    </location>
</feature>